<proteinExistence type="predicted"/>
<reference evidence="1 2" key="1">
    <citation type="submission" date="2019-11" db="EMBL/GenBank/DDBJ databases">
        <title>The genome sequence of Methylocystis heyeri.</title>
        <authorList>
            <person name="Oshkin I.Y."/>
            <person name="Miroshnikov K."/>
            <person name="Dedysh S.N."/>
        </authorList>
    </citation>
    <scope>NUCLEOTIDE SEQUENCE [LARGE SCALE GENOMIC DNA]</scope>
    <source>
        <strain evidence="1 2">H2</strain>
    </source>
</reference>
<evidence type="ECO:0000313" key="2">
    <source>
        <dbReference type="Proteomes" id="UP000309061"/>
    </source>
</evidence>
<dbReference type="AlphaFoldDB" id="A0A6B8KA84"/>
<accession>A0A6B8KA84</accession>
<organism evidence="1 2">
    <name type="scientific">Methylocystis heyeri</name>
    <dbReference type="NCBI Taxonomy" id="391905"/>
    <lineage>
        <taxon>Bacteria</taxon>
        <taxon>Pseudomonadati</taxon>
        <taxon>Pseudomonadota</taxon>
        <taxon>Alphaproteobacteria</taxon>
        <taxon>Hyphomicrobiales</taxon>
        <taxon>Methylocystaceae</taxon>
        <taxon>Methylocystis</taxon>
    </lineage>
</organism>
<dbReference type="EMBL" id="CP046052">
    <property type="protein sequence ID" value="QGM45006.1"/>
    <property type="molecule type" value="Genomic_DNA"/>
</dbReference>
<protein>
    <submittedName>
        <fullName evidence="1">AAA family ATPase</fullName>
    </submittedName>
</protein>
<dbReference type="OrthoDB" id="2639622at2"/>
<dbReference type="Pfam" id="PF13671">
    <property type="entry name" value="AAA_33"/>
    <property type="match status" value="1"/>
</dbReference>
<dbReference type="InterPro" id="IPR027417">
    <property type="entry name" value="P-loop_NTPase"/>
</dbReference>
<evidence type="ECO:0000313" key="1">
    <source>
        <dbReference type="EMBL" id="QGM45006.1"/>
    </source>
</evidence>
<sequence length="168" mass="18779">MTRGAVHFICGSTGAGKTTYAVKLCDEIGAARFSIDEWMSALFWMDTPQPLDPAWSIERVERCFSQMWRTAADAATRGLPVVLDWGFGSAKQRAHYAGLAAEASLTVKMHFLDVSAEERWRRVQRRNAGHGDSRQLPFEVTREMFDFVESIWEAPTAAELAEFGSATN</sequence>
<dbReference type="SUPFAM" id="SSF52540">
    <property type="entry name" value="P-loop containing nucleoside triphosphate hydrolases"/>
    <property type="match status" value="1"/>
</dbReference>
<dbReference type="KEGG" id="mhey:H2LOC_004495"/>
<dbReference type="RefSeq" id="WP_136495297.1">
    <property type="nucleotide sequence ID" value="NZ_CP046052.1"/>
</dbReference>
<name>A0A6B8KA84_9HYPH</name>
<keyword evidence="2" id="KW-1185">Reference proteome</keyword>
<dbReference type="Proteomes" id="UP000309061">
    <property type="component" value="Chromosome"/>
</dbReference>
<dbReference type="Gene3D" id="3.40.50.300">
    <property type="entry name" value="P-loop containing nucleotide triphosphate hydrolases"/>
    <property type="match status" value="1"/>
</dbReference>
<gene>
    <name evidence="1" type="ORF">H2LOC_004495</name>
</gene>